<dbReference type="Pfam" id="PF01370">
    <property type="entry name" value="Epimerase"/>
    <property type="match status" value="1"/>
</dbReference>
<dbReference type="InterPro" id="IPR036291">
    <property type="entry name" value="NAD(P)-bd_dom_sf"/>
</dbReference>
<evidence type="ECO:0000313" key="3">
    <source>
        <dbReference type="EMBL" id="QKF94324.1"/>
    </source>
</evidence>
<dbReference type="EMBL" id="MT418680">
    <property type="protein sequence ID" value="QKF94324.1"/>
    <property type="molecule type" value="Genomic_DNA"/>
</dbReference>
<comment type="similarity">
    <text evidence="1">Belongs to the NAD(P)-dependent epimerase/dehydratase family.</text>
</comment>
<dbReference type="SUPFAM" id="SSF51735">
    <property type="entry name" value="NAD(P)-binding Rossmann-fold domains"/>
    <property type="match status" value="1"/>
</dbReference>
<proteinExistence type="inferred from homology"/>
<dbReference type="Gene3D" id="3.40.50.720">
    <property type="entry name" value="NAD(P)-binding Rossmann-like Domain"/>
    <property type="match status" value="1"/>
</dbReference>
<dbReference type="InterPro" id="IPR001509">
    <property type="entry name" value="Epimerase_deHydtase"/>
</dbReference>
<gene>
    <name evidence="3" type="ORF">Fadolivirus_1_866</name>
</gene>
<dbReference type="Proteomes" id="UP001162001">
    <property type="component" value="Segment"/>
</dbReference>
<organism evidence="3 4">
    <name type="scientific">Fadolivirus FV1/VV64</name>
    <dbReference type="NCBI Taxonomy" id="3070911"/>
    <lineage>
        <taxon>Viruses</taxon>
        <taxon>Varidnaviria</taxon>
        <taxon>Bamfordvirae</taxon>
        <taxon>Nucleocytoviricota</taxon>
        <taxon>Megaviricetes</taxon>
        <taxon>Imitervirales</taxon>
        <taxon>Mimiviridae</taxon>
        <taxon>Klosneuvirinae</taxon>
        <taxon>Fadolivirus</taxon>
        <taxon>Fadolivirus algeromassiliense</taxon>
    </lineage>
</organism>
<evidence type="ECO:0000259" key="2">
    <source>
        <dbReference type="Pfam" id="PF01370"/>
    </source>
</evidence>
<dbReference type="PANTHER" id="PTHR43000">
    <property type="entry name" value="DTDP-D-GLUCOSE 4,6-DEHYDRATASE-RELATED"/>
    <property type="match status" value="1"/>
</dbReference>
<reference evidence="3 4" key="1">
    <citation type="submission" date="2020-04" db="EMBL/GenBank/DDBJ databases">
        <title>Advantages and limits of metagenomic assembly and binning of a giant virus.</title>
        <authorList>
            <person name="Schulz F."/>
            <person name="Andreani J."/>
            <person name="Francis R."/>
            <person name="Boudjemaa H."/>
            <person name="Bou Khalil J.Y."/>
            <person name="Lee J."/>
            <person name="La Scola B."/>
            <person name="Woyke T."/>
        </authorList>
    </citation>
    <scope>NUCLEOTIDE SEQUENCE [LARGE SCALE GENOMIC DNA]</scope>
    <source>
        <strain evidence="3 4">FV1/VV64</strain>
    </source>
</reference>
<dbReference type="Gene3D" id="3.90.25.10">
    <property type="entry name" value="UDP-galactose 4-epimerase, domain 1"/>
    <property type="match status" value="1"/>
</dbReference>
<evidence type="ECO:0000256" key="1">
    <source>
        <dbReference type="ARBA" id="ARBA00007637"/>
    </source>
</evidence>
<evidence type="ECO:0000313" key="4">
    <source>
        <dbReference type="Proteomes" id="UP001162001"/>
    </source>
</evidence>
<name>A0A7D3QVJ8_9VIRU</name>
<sequence>MNISELSFLVTGGAGFIGSHITQYLLEHNAKFVRVLDNLSTGKIDNIKHLLDKYSNFEFHHGDITNYETCLKSLSGINVICHQAAVGSVPKSIDFPLNSHNSNVNGFLNILEAARNCNIKRIVYASSSSVYGDDEHLPKVEEFTGNLLSPYAVTKYVDELYASVYTRLYKLECIGLRYFNVFGPRQDPNGPYAAVIPKFIDYILNNKAPTINGNGTYSRDFTFVENVVNANINAMLINNNECYGTAFNIGCGENTTILDLFNIIKNICNKDIKPLFGEIRAGDPPHSLANIDKARKLLNYDPKISIINGLNITVKYSL</sequence>
<feature type="domain" description="NAD-dependent epimerase/dehydratase" evidence="2">
    <location>
        <begin position="9"/>
        <end position="250"/>
    </location>
</feature>
<protein>
    <submittedName>
        <fullName evidence="3">NAD-dependent epimerase/dehydratase</fullName>
    </submittedName>
</protein>
<dbReference type="CDD" id="cd05256">
    <property type="entry name" value="UDP_AE_SDR_e"/>
    <property type="match status" value="1"/>
</dbReference>
<keyword evidence="4" id="KW-1185">Reference proteome</keyword>
<accession>A0A7D3QVJ8</accession>